<dbReference type="Proteomes" id="UP000636793">
    <property type="component" value="Unassembled WGS sequence"/>
</dbReference>
<reference evidence="1" key="1">
    <citation type="journal article" date="2014" name="Int. J. Syst. Evol. Microbiol.">
        <title>Complete genome sequence of Corynebacterium casei LMG S-19264T (=DSM 44701T), isolated from a smear-ripened cheese.</title>
        <authorList>
            <consortium name="US DOE Joint Genome Institute (JGI-PGF)"/>
            <person name="Walter F."/>
            <person name="Albersmeier A."/>
            <person name="Kalinowski J."/>
            <person name="Ruckert C."/>
        </authorList>
    </citation>
    <scope>NUCLEOTIDE SEQUENCE</scope>
    <source>
        <strain evidence="1">CGMCC 1.15085</strain>
    </source>
</reference>
<comment type="caution">
    <text evidence="1">The sequence shown here is derived from an EMBL/GenBank/DDBJ whole genome shotgun (WGS) entry which is preliminary data.</text>
</comment>
<accession>A0A916T3R7</accession>
<evidence type="ECO:0000313" key="1">
    <source>
        <dbReference type="EMBL" id="GGB26799.1"/>
    </source>
</evidence>
<keyword evidence="2" id="KW-1185">Reference proteome</keyword>
<reference evidence="1" key="2">
    <citation type="submission" date="2020-09" db="EMBL/GenBank/DDBJ databases">
        <authorList>
            <person name="Sun Q."/>
            <person name="Zhou Y."/>
        </authorList>
    </citation>
    <scope>NUCLEOTIDE SEQUENCE</scope>
    <source>
        <strain evidence="1">CGMCC 1.15085</strain>
    </source>
</reference>
<evidence type="ECO:0000313" key="2">
    <source>
        <dbReference type="Proteomes" id="UP000636793"/>
    </source>
</evidence>
<dbReference type="EMBL" id="BMHI01000002">
    <property type="protein sequence ID" value="GGB26799.1"/>
    <property type="molecule type" value="Genomic_DNA"/>
</dbReference>
<gene>
    <name evidence="1" type="ORF">GCM10011492_16330</name>
</gene>
<sequence length="284" mass="31019">MAMPLAARTALLDRGSRVMWRTLGRPVDLDGEHAWLAAPMHSGSRVADGWVADAAAALGGRTESDGEGGLLADLAALDGPGFSARSIDPMIRRFYEQTSGWRMEVWAQWNPLLQPGGEFISRAFGTRVQQLAIPTRPLDVAHGMDSTVVRILDGDGEQHAAAWLRTLRESGDYVYSGCYSVRSLPGSDRPSVHVAFPLESGNVQVFLRPRALPGGGLELVSAPGKFGQDGAYVVVRERGTHASRAPIHETFRLYVDDEQVLRTDHVLQLGRMTAVRLHYKLTPQ</sequence>
<protein>
    <submittedName>
        <fullName evidence="1">Uncharacterized protein</fullName>
    </submittedName>
</protein>
<proteinExistence type="predicted"/>
<name>A0A916T3R7_9MICO</name>
<organism evidence="1 2">
    <name type="scientific">Flexivirga endophytica</name>
    <dbReference type="NCBI Taxonomy" id="1849103"/>
    <lineage>
        <taxon>Bacteria</taxon>
        <taxon>Bacillati</taxon>
        <taxon>Actinomycetota</taxon>
        <taxon>Actinomycetes</taxon>
        <taxon>Micrococcales</taxon>
        <taxon>Dermacoccaceae</taxon>
        <taxon>Flexivirga</taxon>
    </lineage>
</organism>
<dbReference type="AlphaFoldDB" id="A0A916T3R7"/>